<feature type="compositionally biased region" description="Basic and acidic residues" evidence="2">
    <location>
        <begin position="160"/>
        <end position="177"/>
    </location>
</feature>
<reference evidence="5 6" key="1">
    <citation type="journal article" date="2018" name="Front. Microbiol.">
        <title>Genomic and genetic insights into a cosmopolitan fungus, Paecilomyces variotii (Eurotiales).</title>
        <authorList>
            <person name="Urquhart A.S."/>
            <person name="Mondo S.J."/>
            <person name="Makela M.R."/>
            <person name="Hane J.K."/>
            <person name="Wiebenga A."/>
            <person name="He G."/>
            <person name="Mihaltcheva S."/>
            <person name="Pangilinan J."/>
            <person name="Lipzen A."/>
            <person name="Barry K."/>
            <person name="de Vries R.P."/>
            <person name="Grigoriev I.V."/>
            <person name="Idnurm A."/>
        </authorList>
    </citation>
    <scope>NUCLEOTIDE SEQUENCE [LARGE SCALE GENOMIC DNA]</scope>
    <source>
        <strain evidence="5 6">CBS 101075</strain>
    </source>
</reference>
<evidence type="ECO:0000256" key="2">
    <source>
        <dbReference type="SAM" id="MobiDB-lite"/>
    </source>
</evidence>
<dbReference type="Pfam" id="PF08620">
    <property type="entry name" value="RPAP1_C"/>
    <property type="match status" value="1"/>
</dbReference>
<dbReference type="Proteomes" id="UP000283841">
    <property type="component" value="Unassembled WGS sequence"/>
</dbReference>
<sequence length="482" mass="51211">MAFRGERFVIDLPDDGDGDPAVVQPPAGPSLDLIGDIMERTPTAAPPAPKPPSASNGFPAHRRRTKPSAFKQRMTAQADVASQGSARPVGDGELKTTHTDRSSIAEEKRSIDEENRRKLASMSPAQIEKERSELLSGLSPSLIERLLKRANLDEQSAAEDAPRELTATDKLHPEKGLEISGHPSRSAELSGSDASRKPTEESSTEFLPPRPSTSSGFDGSPSAVKDGTLNEDLPPPRLPDDLHAASELPSVNIHFPAPPPRQSPMPNLDPSSPSFLADLQSHYFPDTPHDPSALSWMQPPSMDPEDPEAASAYHPASTATSVSPSALRFSLLGTVLSPSTSLSLPTSLGLHHHSLDPQAAGYTIPELGILSRSTVPAQRCIAWQVIGRILFRLGKGEFGERGSTLVEGLWDVIEKEAVVAGMLTEADGCESGSGATDKGLSSNGGIGRHASAKAWALEGVWLWRLGGGGDRGLPREGSVRSR</sequence>
<evidence type="ECO:0000313" key="5">
    <source>
        <dbReference type="EMBL" id="RWQ98872.1"/>
    </source>
</evidence>
<dbReference type="VEuPathDB" id="FungiDB:C8Q69DRAFT_449015"/>
<evidence type="ECO:0000256" key="1">
    <source>
        <dbReference type="ARBA" id="ARBA00009953"/>
    </source>
</evidence>
<dbReference type="PANTHER" id="PTHR21483">
    <property type="entry name" value="RNA POLYMERASE II-ASSOCIATED PROTEIN 1"/>
    <property type="match status" value="1"/>
</dbReference>
<dbReference type="Pfam" id="PF08621">
    <property type="entry name" value="RPAP1_N"/>
    <property type="match status" value="1"/>
</dbReference>
<dbReference type="GO" id="GO:0006366">
    <property type="term" value="P:transcription by RNA polymerase II"/>
    <property type="evidence" value="ECO:0007669"/>
    <property type="project" value="InterPro"/>
</dbReference>
<dbReference type="AlphaFoldDB" id="A0A443I4A3"/>
<dbReference type="GeneID" id="39598613"/>
<dbReference type="InterPro" id="IPR013930">
    <property type="entry name" value="RPAP1_N"/>
</dbReference>
<feature type="region of interest" description="Disordered" evidence="2">
    <location>
        <begin position="1"/>
        <end position="138"/>
    </location>
</feature>
<dbReference type="RefSeq" id="XP_028488517.1">
    <property type="nucleotide sequence ID" value="XM_028629336.1"/>
</dbReference>
<feature type="compositionally biased region" description="Basic and acidic residues" evidence="2">
    <location>
        <begin position="90"/>
        <end position="117"/>
    </location>
</feature>
<feature type="domain" description="RPAP1 N-terminal" evidence="4">
    <location>
        <begin position="109"/>
        <end position="154"/>
    </location>
</feature>
<feature type="domain" description="RPAP1 C-terminal" evidence="3">
    <location>
        <begin position="327"/>
        <end position="393"/>
    </location>
</feature>
<comment type="caution">
    <text evidence="5">The sequence shown here is derived from an EMBL/GenBank/DDBJ whole genome shotgun (WGS) entry which is preliminary data.</text>
</comment>
<keyword evidence="6" id="KW-1185">Reference proteome</keyword>
<name>A0A443I4A3_BYSSP</name>
<feature type="region of interest" description="Disordered" evidence="2">
    <location>
        <begin position="154"/>
        <end position="317"/>
    </location>
</feature>
<evidence type="ECO:0000259" key="3">
    <source>
        <dbReference type="Pfam" id="PF08620"/>
    </source>
</evidence>
<dbReference type="EMBL" id="RCNU01000001">
    <property type="protein sequence ID" value="RWQ98872.1"/>
    <property type="molecule type" value="Genomic_DNA"/>
</dbReference>
<evidence type="ECO:0000313" key="6">
    <source>
        <dbReference type="Proteomes" id="UP000283841"/>
    </source>
</evidence>
<protein>
    <submittedName>
        <fullName evidence="5">Putative transcription factor Rba50</fullName>
    </submittedName>
</protein>
<dbReference type="InterPro" id="IPR013929">
    <property type="entry name" value="RPAP1_C"/>
</dbReference>
<proteinExistence type="inferred from homology"/>
<dbReference type="PANTHER" id="PTHR21483:SF18">
    <property type="entry name" value="RNA POLYMERASE II-ASSOCIATED PROTEIN 1"/>
    <property type="match status" value="1"/>
</dbReference>
<organism evidence="5 6">
    <name type="scientific">Byssochlamys spectabilis</name>
    <name type="common">Paecilomyces variotii</name>
    <dbReference type="NCBI Taxonomy" id="264951"/>
    <lineage>
        <taxon>Eukaryota</taxon>
        <taxon>Fungi</taxon>
        <taxon>Dikarya</taxon>
        <taxon>Ascomycota</taxon>
        <taxon>Pezizomycotina</taxon>
        <taxon>Eurotiomycetes</taxon>
        <taxon>Eurotiomycetidae</taxon>
        <taxon>Eurotiales</taxon>
        <taxon>Thermoascaceae</taxon>
        <taxon>Paecilomyces</taxon>
    </lineage>
</organism>
<gene>
    <name evidence="5" type="ORF">C8Q69DRAFT_449015</name>
</gene>
<accession>A0A443I4A3</accession>
<dbReference type="InterPro" id="IPR039913">
    <property type="entry name" value="RPAP1/Rba50"/>
</dbReference>
<evidence type="ECO:0000259" key="4">
    <source>
        <dbReference type="Pfam" id="PF08621"/>
    </source>
</evidence>
<dbReference type="STRING" id="264951.A0A443I4A3"/>
<comment type="similarity">
    <text evidence="1">Belongs to the RPAP1 family.</text>
</comment>